<dbReference type="PANTHER" id="PTHR11439">
    <property type="entry name" value="GAG-POL-RELATED RETROTRANSPOSON"/>
    <property type="match status" value="1"/>
</dbReference>
<dbReference type="CDD" id="cd09272">
    <property type="entry name" value="RNase_HI_RT_Ty1"/>
    <property type="match status" value="1"/>
</dbReference>
<dbReference type="AlphaFoldDB" id="A0A6L2NGT8"/>
<feature type="compositionally biased region" description="Polar residues" evidence="1">
    <location>
        <begin position="719"/>
        <end position="740"/>
    </location>
</feature>
<name>A0A6L2NGT8_TANCI</name>
<dbReference type="Pfam" id="PF07727">
    <property type="entry name" value="RVT_2"/>
    <property type="match status" value="1"/>
</dbReference>
<reference evidence="3" key="1">
    <citation type="journal article" date="2019" name="Sci. Rep.">
        <title>Draft genome of Tanacetum cinerariifolium, the natural source of mosquito coil.</title>
        <authorList>
            <person name="Yamashiro T."/>
            <person name="Shiraishi A."/>
            <person name="Satake H."/>
            <person name="Nakayama K."/>
        </authorList>
    </citation>
    <scope>NUCLEOTIDE SEQUENCE</scope>
</reference>
<feature type="domain" description="Reverse transcriptase Ty1/copia-type" evidence="2">
    <location>
        <begin position="175"/>
        <end position="342"/>
    </location>
</feature>
<feature type="compositionally biased region" description="Low complexity" evidence="1">
    <location>
        <begin position="621"/>
        <end position="637"/>
    </location>
</feature>
<dbReference type="EMBL" id="BKCJ010009122">
    <property type="protein sequence ID" value="GEU85501.1"/>
    <property type="molecule type" value="Genomic_DNA"/>
</dbReference>
<protein>
    <submittedName>
        <fullName evidence="3">Retrovirus-related Pol polyprotein from transposon TNT 1-94</fullName>
    </submittedName>
</protein>
<dbReference type="InterPro" id="IPR013103">
    <property type="entry name" value="RVT_2"/>
</dbReference>
<comment type="caution">
    <text evidence="3">The sequence shown here is derived from an EMBL/GenBank/DDBJ whole genome shotgun (WGS) entry which is preliminary data.</text>
</comment>
<evidence type="ECO:0000259" key="2">
    <source>
        <dbReference type="Pfam" id="PF07727"/>
    </source>
</evidence>
<sequence>MQKGKGKVQGEQDSNLAPLPPSILYTHTLNHSALETFLSQGVERPVPPAPAVQVLVVSADTLSSITIDQDAPSTSYSPSLSEFCSFGDVSSAESTQVVHPHTHLGKWSKDYPLDNVIGNPSRPVSTRKQLAIDALWCLYNSVLSKVEPKNVKTAVDEACWFEAMQEEIHKFDRLQVWELVSKLDCVMIIVIKCIYKVKLDEYGDVLKNKARLVAKEYRQEDGIDFEESFASVALIEAIQIFIANFTSKNMIIYQMDVKTAFLNDELKEEVYVSQTEGFIDPDHPTHVHRLKKDLYGLKPALKAWYNTLSRFLLDNKFSKDVVDPKLFTRKTGKHILLVKIYTKPTKKHLEAIKQVLWYHRGTINWGLWYLKDTAMALTAYADADYVGCQDTRRSTSGSAQFVGEKLVSWSSKKQKSTAISPTEAEYIAMFGYYKMAEENLPAPTRSDEKLEAKTGVFKFQLDEHWFTLNSDLLCDALEITHVDPANPFVSPLAGEIVMDFVNELHYPDAIHFVSHMHVNNLYQPWRAIFSLINQCLTGKTLGNDKPRHPVLKMLWGIVTRTNVDYAELLWKNLFKESRPSLLIEIVIKFLPRSQLLMSSLIVAEEGGNKKVTSKADKSKKPGSSKQSKPAPAQKPKAFGQAHVGGVAIHEPVAEATRQLLVVEGKGKAIATDEQASQSLLDLYKPKKTSTTDQHIFQRKIPVTEEASTRPSVQPEDDTSANIVCETSSPTDVETGATTDKNNSEGDTEILNIGEEQGEDMADKVNIKEKTAEIDEGQAGSYPGKNLKSRPPPKRVFMEEDQAVPDPRQSHVALAGPDPEPMHDEFVATMYPQEHESLKHPHEEHAQVENPLSSTVTLSSMKNLDAYTFDDQFFNYKPTEVESMVTVLIHQASSSAHPLSTPVINLTPLKPVSSTIQEQVFTATTATTTTLPLPPLP</sequence>
<organism evidence="3">
    <name type="scientific">Tanacetum cinerariifolium</name>
    <name type="common">Dalmatian daisy</name>
    <name type="synonym">Chrysanthemum cinerariifolium</name>
    <dbReference type="NCBI Taxonomy" id="118510"/>
    <lineage>
        <taxon>Eukaryota</taxon>
        <taxon>Viridiplantae</taxon>
        <taxon>Streptophyta</taxon>
        <taxon>Embryophyta</taxon>
        <taxon>Tracheophyta</taxon>
        <taxon>Spermatophyta</taxon>
        <taxon>Magnoliopsida</taxon>
        <taxon>eudicotyledons</taxon>
        <taxon>Gunneridae</taxon>
        <taxon>Pentapetalae</taxon>
        <taxon>asterids</taxon>
        <taxon>campanulids</taxon>
        <taxon>Asterales</taxon>
        <taxon>Asteraceae</taxon>
        <taxon>Asteroideae</taxon>
        <taxon>Anthemideae</taxon>
        <taxon>Anthemidinae</taxon>
        <taxon>Tanacetum</taxon>
    </lineage>
</organism>
<feature type="region of interest" description="Disordered" evidence="1">
    <location>
        <begin position="772"/>
        <end position="792"/>
    </location>
</feature>
<dbReference type="PANTHER" id="PTHR11439:SF463">
    <property type="entry name" value="REVERSE TRANSCRIPTASE TY1_COPIA-TYPE DOMAIN-CONTAINING PROTEIN"/>
    <property type="match status" value="1"/>
</dbReference>
<evidence type="ECO:0000313" key="3">
    <source>
        <dbReference type="EMBL" id="GEU85501.1"/>
    </source>
</evidence>
<proteinExistence type="predicted"/>
<evidence type="ECO:0000256" key="1">
    <source>
        <dbReference type="SAM" id="MobiDB-lite"/>
    </source>
</evidence>
<feature type="region of interest" description="Disordered" evidence="1">
    <location>
        <begin position="703"/>
        <end position="746"/>
    </location>
</feature>
<gene>
    <name evidence="3" type="ORF">Tci_057479</name>
</gene>
<accession>A0A6L2NGT8</accession>
<feature type="region of interest" description="Disordered" evidence="1">
    <location>
        <begin position="609"/>
        <end position="639"/>
    </location>
</feature>